<reference evidence="1 2" key="1">
    <citation type="journal article" date="2016" name="Front. Microbiol.">
        <title>Genomic Resource of Rice Seed Associated Bacteria.</title>
        <authorList>
            <person name="Midha S."/>
            <person name="Bansal K."/>
            <person name="Sharma S."/>
            <person name="Kumar N."/>
            <person name="Patil P.P."/>
            <person name="Chaudhry V."/>
            <person name="Patil P.B."/>
        </authorList>
    </citation>
    <scope>NUCLEOTIDE SEQUENCE [LARGE SCALE GENOMIC DNA]</scope>
    <source>
        <strain evidence="1 2">RSA3</strain>
    </source>
</reference>
<dbReference type="AlphaFoldDB" id="A0A147F385"/>
<dbReference type="PATRIC" id="fig|2033.5.peg.23"/>
<sequence length="74" mass="7926">MTIPSGDPTTRLSAVLAAIDADHPLKTPLHYNVGHVAPRLDRLEAKLAYTAEYIAFLEQRIAALEARLDAGSAG</sequence>
<dbReference type="RefSeq" id="WP_058594851.1">
    <property type="nucleotide sequence ID" value="NZ_LDRU01000001.1"/>
</dbReference>
<organism evidence="1 2">
    <name type="scientific">Microbacterium testaceum</name>
    <name type="common">Aureobacterium testaceum</name>
    <name type="synonym">Brevibacterium testaceum</name>
    <dbReference type="NCBI Taxonomy" id="2033"/>
    <lineage>
        <taxon>Bacteria</taxon>
        <taxon>Bacillati</taxon>
        <taxon>Actinomycetota</taxon>
        <taxon>Actinomycetes</taxon>
        <taxon>Micrococcales</taxon>
        <taxon>Microbacteriaceae</taxon>
        <taxon>Microbacterium</taxon>
    </lineage>
</organism>
<evidence type="ECO:0000313" key="1">
    <source>
        <dbReference type="EMBL" id="KTS09785.1"/>
    </source>
</evidence>
<protein>
    <submittedName>
        <fullName evidence="1">Uncharacterized protein</fullName>
    </submittedName>
</protein>
<gene>
    <name evidence="1" type="ORF">RSA3_12415</name>
</gene>
<proteinExistence type="predicted"/>
<accession>A0A147F385</accession>
<name>A0A147F385_MICTE</name>
<dbReference type="Proteomes" id="UP000072189">
    <property type="component" value="Unassembled WGS sequence"/>
</dbReference>
<dbReference type="EMBL" id="LDRV01000081">
    <property type="protein sequence ID" value="KTS09785.1"/>
    <property type="molecule type" value="Genomic_DNA"/>
</dbReference>
<dbReference type="OrthoDB" id="5075412at2"/>
<evidence type="ECO:0000313" key="2">
    <source>
        <dbReference type="Proteomes" id="UP000072189"/>
    </source>
</evidence>
<comment type="caution">
    <text evidence="1">The sequence shown here is derived from an EMBL/GenBank/DDBJ whole genome shotgun (WGS) entry which is preliminary data.</text>
</comment>